<sequence>TVLIIGTSYIAWRFCCPDANVSLSIPYWFLFYIVTCAECTTEIQLGFTLQNRLGMLCYASLVVATLIMTNLVIAKHLPIEEVLPFVSCSGIQSGFLVTESQTMGGTTSRRGNEENVPKGQKETVENDILKRQNP</sequence>
<feature type="non-terminal residue" evidence="1">
    <location>
        <position position="1"/>
    </location>
</feature>
<accession>A0ACC4BT13</accession>
<evidence type="ECO:0000313" key="1">
    <source>
        <dbReference type="EMBL" id="KAL3581545.1"/>
    </source>
</evidence>
<comment type="caution">
    <text evidence="1">The sequence shown here is derived from an EMBL/GenBank/DDBJ whole genome shotgun (WGS) entry which is preliminary data.</text>
</comment>
<dbReference type="Proteomes" id="UP000309997">
    <property type="component" value="Unassembled WGS sequence"/>
</dbReference>
<protein>
    <submittedName>
        <fullName evidence="1">Uncharacterized protein</fullName>
    </submittedName>
</protein>
<organism evidence="1 2">
    <name type="scientific">Populus alba</name>
    <name type="common">White poplar</name>
    <dbReference type="NCBI Taxonomy" id="43335"/>
    <lineage>
        <taxon>Eukaryota</taxon>
        <taxon>Viridiplantae</taxon>
        <taxon>Streptophyta</taxon>
        <taxon>Embryophyta</taxon>
        <taxon>Tracheophyta</taxon>
        <taxon>Spermatophyta</taxon>
        <taxon>Magnoliopsida</taxon>
        <taxon>eudicotyledons</taxon>
        <taxon>Gunneridae</taxon>
        <taxon>Pentapetalae</taxon>
        <taxon>rosids</taxon>
        <taxon>fabids</taxon>
        <taxon>Malpighiales</taxon>
        <taxon>Salicaceae</taxon>
        <taxon>Saliceae</taxon>
        <taxon>Populus</taxon>
    </lineage>
</organism>
<dbReference type="EMBL" id="RCHU02000008">
    <property type="protein sequence ID" value="KAL3581545.1"/>
    <property type="molecule type" value="Genomic_DNA"/>
</dbReference>
<keyword evidence="2" id="KW-1185">Reference proteome</keyword>
<name>A0ACC4BT13_POPAL</name>
<proteinExistence type="predicted"/>
<reference evidence="1 2" key="1">
    <citation type="journal article" date="2024" name="Plant Biotechnol. J.">
        <title>Genome and CRISPR/Cas9 system of a widespread forest tree (Populus alba) in the world.</title>
        <authorList>
            <person name="Liu Y.J."/>
            <person name="Jiang P.F."/>
            <person name="Han X.M."/>
            <person name="Li X.Y."/>
            <person name="Wang H.M."/>
            <person name="Wang Y.J."/>
            <person name="Wang X.X."/>
            <person name="Zeng Q.Y."/>
        </authorList>
    </citation>
    <scope>NUCLEOTIDE SEQUENCE [LARGE SCALE GENOMIC DNA]</scope>
    <source>
        <strain evidence="2">cv. PAL-ZL1</strain>
    </source>
</reference>
<gene>
    <name evidence="1" type="ORF">D5086_015877</name>
</gene>
<evidence type="ECO:0000313" key="2">
    <source>
        <dbReference type="Proteomes" id="UP000309997"/>
    </source>
</evidence>